<organism evidence="1 2">
    <name type="scientific">Actinoplanes teichomyceticus</name>
    <dbReference type="NCBI Taxonomy" id="1867"/>
    <lineage>
        <taxon>Bacteria</taxon>
        <taxon>Bacillati</taxon>
        <taxon>Actinomycetota</taxon>
        <taxon>Actinomycetes</taxon>
        <taxon>Micromonosporales</taxon>
        <taxon>Micromonosporaceae</taxon>
        <taxon>Actinoplanes</taxon>
    </lineage>
</organism>
<evidence type="ECO:0000313" key="1">
    <source>
        <dbReference type="EMBL" id="TWG24326.1"/>
    </source>
</evidence>
<protein>
    <submittedName>
        <fullName evidence="1">Uncharacterized protein</fullName>
    </submittedName>
</protein>
<reference evidence="1 2" key="1">
    <citation type="submission" date="2019-06" db="EMBL/GenBank/DDBJ databases">
        <title>Sequencing the genomes of 1000 actinobacteria strains.</title>
        <authorList>
            <person name="Klenk H.-P."/>
        </authorList>
    </citation>
    <scope>NUCLEOTIDE SEQUENCE [LARGE SCALE GENOMIC DNA]</scope>
    <source>
        <strain evidence="1 2">DSM 43866</strain>
    </source>
</reference>
<accession>A0A561WKC7</accession>
<evidence type="ECO:0000313" key="2">
    <source>
        <dbReference type="Proteomes" id="UP000320239"/>
    </source>
</evidence>
<dbReference type="RefSeq" id="WP_145830842.1">
    <property type="nucleotide sequence ID" value="NZ_BOMX01000076.1"/>
</dbReference>
<keyword evidence="2" id="KW-1185">Reference proteome</keyword>
<gene>
    <name evidence="1" type="ORF">FHX34_102879</name>
</gene>
<dbReference type="EMBL" id="VIWY01000002">
    <property type="protein sequence ID" value="TWG24326.1"/>
    <property type="molecule type" value="Genomic_DNA"/>
</dbReference>
<dbReference type="AlphaFoldDB" id="A0A561WKC7"/>
<comment type="caution">
    <text evidence="1">The sequence shown here is derived from an EMBL/GenBank/DDBJ whole genome shotgun (WGS) entry which is preliminary data.</text>
</comment>
<dbReference type="Proteomes" id="UP000320239">
    <property type="component" value="Unassembled WGS sequence"/>
</dbReference>
<proteinExistence type="predicted"/>
<name>A0A561WKC7_ACTTI</name>
<sequence>MVLASPEGVRRPGQALRQAADALRRYREQRDHDRQRAAGVVRYADELAAAAGHAATTAQRWHEHRQQAQQSLDATWAAWQDADMRLARARAAAAFPVPQVTAGPAQDIDRERVLRRTVPAAARRGELPIAAVADALAGRNGWNPRLHPAEQELHVRRAAAAYLARRYRAGFSRRR</sequence>